<accession>A0ABV5ANN6</accession>
<keyword evidence="1" id="KW-1133">Transmembrane helix</keyword>
<dbReference type="EMBL" id="JBHHMI010000001">
    <property type="protein sequence ID" value="MFB5265459.1"/>
    <property type="molecule type" value="Genomic_DNA"/>
</dbReference>
<protein>
    <recommendedName>
        <fullName evidence="4">Methyltransferase</fullName>
    </recommendedName>
</protein>
<feature type="transmembrane region" description="Helical" evidence="1">
    <location>
        <begin position="44"/>
        <end position="65"/>
    </location>
</feature>
<organism evidence="2 3">
    <name type="scientific">Paenibacillus enshidis</name>
    <dbReference type="NCBI Taxonomy" id="1458439"/>
    <lineage>
        <taxon>Bacteria</taxon>
        <taxon>Bacillati</taxon>
        <taxon>Bacillota</taxon>
        <taxon>Bacilli</taxon>
        <taxon>Bacillales</taxon>
        <taxon>Paenibacillaceae</taxon>
        <taxon>Paenibacillus</taxon>
    </lineage>
</organism>
<feature type="transmembrane region" description="Helical" evidence="1">
    <location>
        <begin position="71"/>
        <end position="89"/>
    </location>
</feature>
<keyword evidence="1" id="KW-0472">Membrane</keyword>
<evidence type="ECO:0008006" key="4">
    <source>
        <dbReference type="Google" id="ProtNLM"/>
    </source>
</evidence>
<evidence type="ECO:0000313" key="2">
    <source>
        <dbReference type="EMBL" id="MFB5265459.1"/>
    </source>
</evidence>
<gene>
    <name evidence="2" type="ORF">ACE41H_01460</name>
</gene>
<evidence type="ECO:0000256" key="1">
    <source>
        <dbReference type="SAM" id="Phobius"/>
    </source>
</evidence>
<dbReference type="Proteomes" id="UP001580346">
    <property type="component" value="Unassembled WGS sequence"/>
</dbReference>
<dbReference type="RefSeq" id="WP_375352796.1">
    <property type="nucleotide sequence ID" value="NZ_JBHHMI010000001.1"/>
</dbReference>
<keyword evidence="1" id="KW-0812">Transmembrane</keyword>
<comment type="caution">
    <text evidence="2">The sequence shown here is derived from an EMBL/GenBank/DDBJ whole genome shotgun (WGS) entry which is preliminary data.</text>
</comment>
<name>A0ABV5ANN6_9BACL</name>
<proteinExistence type="predicted"/>
<keyword evidence="3" id="KW-1185">Reference proteome</keyword>
<sequence>MAGSFERKIRKNMEKVNKQRRKQGGQPIGSSTGNAGDTYYGRNLTVPIMLMGLSVLYLVLTMFWTQIGMRGMDWLVFGLYILLAVVFFLRRPYLRVGKNALYTLKGGRERSMPADQIKGIKVQSGYVIVEKQGKGGNWIFNKTLGRYDTGAIAERLEKFAASNQIAFQSEGSES</sequence>
<reference evidence="2 3" key="1">
    <citation type="submission" date="2024-09" db="EMBL/GenBank/DDBJ databases">
        <title>Paenibacillus zeirhizospherea sp. nov., isolated from surface of the maize (Zea mays) roots in a horticulture field, Hungary.</title>
        <authorList>
            <person name="Marton D."/>
            <person name="Farkas M."/>
            <person name="Bedics A."/>
            <person name="Toth E."/>
            <person name="Tancsics A."/>
            <person name="Boka K."/>
            <person name="Maroti G."/>
            <person name="Kriszt B."/>
            <person name="Cserhati M."/>
        </authorList>
    </citation>
    <scope>NUCLEOTIDE SEQUENCE [LARGE SCALE GENOMIC DNA]</scope>
    <source>
        <strain evidence="2 3">KCTC 33519</strain>
    </source>
</reference>
<evidence type="ECO:0000313" key="3">
    <source>
        <dbReference type="Proteomes" id="UP001580346"/>
    </source>
</evidence>